<evidence type="ECO:0000313" key="1">
    <source>
        <dbReference type="EMBL" id="THU95409.1"/>
    </source>
</evidence>
<dbReference type="OrthoDB" id="3344950at2759"/>
<keyword evidence="2" id="KW-1185">Reference proteome</keyword>
<dbReference type="EMBL" id="ML179201">
    <property type="protein sequence ID" value="THU95409.1"/>
    <property type="molecule type" value="Genomic_DNA"/>
</dbReference>
<protein>
    <submittedName>
        <fullName evidence="1">Uncharacterized protein</fullName>
    </submittedName>
</protein>
<evidence type="ECO:0000313" key="2">
    <source>
        <dbReference type="Proteomes" id="UP000297245"/>
    </source>
</evidence>
<sequence length="152" mass="17397">MATVEEVNLNEPHPPAENAIEAFNSVLSAIKKDILRSRRQWDAHEPQMWSRAQDISDDDLVKFTIENDLVEVRSGPTSYGTIIFGKIKLPAVKDELGEGFVHVRIHDPPNRGTEDVMFHSLFHYEGDRDQDGHPKTWRAVHTKDTPLEFFHA</sequence>
<accession>A0A4S8M057</accession>
<dbReference type="Proteomes" id="UP000297245">
    <property type="component" value="Unassembled WGS sequence"/>
</dbReference>
<gene>
    <name evidence="1" type="ORF">K435DRAFT_723879</name>
</gene>
<dbReference type="AlphaFoldDB" id="A0A4S8M057"/>
<organism evidence="1 2">
    <name type="scientific">Dendrothele bispora (strain CBS 962.96)</name>
    <dbReference type="NCBI Taxonomy" id="1314807"/>
    <lineage>
        <taxon>Eukaryota</taxon>
        <taxon>Fungi</taxon>
        <taxon>Dikarya</taxon>
        <taxon>Basidiomycota</taxon>
        <taxon>Agaricomycotina</taxon>
        <taxon>Agaricomycetes</taxon>
        <taxon>Agaricomycetidae</taxon>
        <taxon>Agaricales</taxon>
        <taxon>Agaricales incertae sedis</taxon>
        <taxon>Dendrothele</taxon>
    </lineage>
</organism>
<proteinExistence type="predicted"/>
<name>A0A4S8M057_DENBC</name>
<reference evidence="1 2" key="1">
    <citation type="journal article" date="2019" name="Nat. Ecol. Evol.">
        <title>Megaphylogeny resolves global patterns of mushroom evolution.</title>
        <authorList>
            <person name="Varga T."/>
            <person name="Krizsan K."/>
            <person name="Foldi C."/>
            <person name="Dima B."/>
            <person name="Sanchez-Garcia M."/>
            <person name="Sanchez-Ramirez S."/>
            <person name="Szollosi G.J."/>
            <person name="Szarkandi J.G."/>
            <person name="Papp V."/>
            <person name="Albert L."/>
            <person name="Andreopoulos W."/>
            <person name="Angelini C."/>
            <person name="Antonin V."/>
            <person name="Barry K.W."/>
            <person name="Bougher N.L."/>
            <person name="Buchanan P."/>
            <person name="Buyck B."/>
            <person name="Bense V."/>
            <person name="Catcheside P."/>
            <person name="Chovatia M."/>
            <person name="Cooper J."/>
            <person name="Damon W."/>
            <person name="Desjardin D."/>
            <person name="Finy P."/>
            <person name="Geml J."/>
            <person name="Haridas S."/>
            <person name="Hughes K."/>
            <person name="Justo A."/>
            <person name="Karasinski D."/>
            <person name="Kautmanova I."/>
            <person name="Kiss B."/>
            <person name="Kocsube S."/>
            <person name="Kotiranta H."/>
            <person name="LaButti K.M."/>
            <person name="Lechner B.E."/>
            <person name="Liimatainen K."/>
            <person name="Lipzen A."/>
            <person name="Lukacs Z."/>
            <person name="Mihaltcheva S."/>
            <person name="Morgado L.N."/>
            <person name="Niskanen T."/>
            <person name="Noordeloos M.E."/>
            <person name="Ohm R.A."/>
            <person name="Ortiz-Santana B."/>
            <person name="Ovrebo C."/>
            <person name="Racz N."/>
            <person name="Riley R."/>
            <person name="Savchenko A."/>
            <person name="Shiryaev A."/>
            <person name="Soop K."/>
            <person name="Spirin V."/>
            <person name="Szebenyi C."/>
            <person name="Tomsovsky M."/>
            <person name="Tulloss R.E."/>
            <person name="Uehling J."/>
            <person name="Grigoriev I.V."/>
            <person name="Vagvolgyi C."/>
            <person name="Papp T."/>
            <person name="Martin F.M."/>
            <person name="Miettinen O."/>
            <person name="Hibbett D.S."/>
            <person name="Nagy L.G."/>
        </authorList>
    </citation>
    <scope>NUCLEOTIDE SEQUENCE [LARGE SCALE GENOMIC DNA]</scope>
    <source>
        <strain evidence="1 2">CBS 962.96</strain>
    </source>
</reference>